<dbReference type="PANTHER" id="PTHR43437">
    <property type="entry name" value="HYDROXYACYL-THIOESTER DEHYDRATASE TYPE 2, MITOCHONDRIAL-RELATED"/>
    <property type="match status" value="1"/>
</dbReference>
<dbReference type="InterPro" id="IPR000644">
    <property type="entry name" value="CBS_dom"/>
</dbReference>
<sequence>MAVSVPVRDIMSTTVRTTEPGATAHDAATILREAAVGSVVVAEANEPIGILTETDVVDVVQANDDPNAVTVQAVMRPDPITVDPDATVRDVASLMRTDGVKRLPVVEDGDLVGVVTTTDVAAFYPRTARAVQADGGATATSPGTRGTAYHAENWEFSDDGDLPETVEVGETFRFEKTLSEADVEAFAQASGDTNRLHLDEEFAARSRFGRRIAHGMLVAGVISATLARLPGTVIYLSQTTDFVGPVDIGERVRAAVTAVEALRKDRWRLETTVLDSDDEPVVEGEAVVLVDESANE</sequence>
<dbReference type="RefSeq" id="WP_247378645.1">
    <property type="nucleotide sequence ID" value="NZ_JALLGV010000005.1"/>
</dbReference>
<dbReference type="InterPro" id="IPR002539">
    <property type="entry name" value="MaoC-like_dom"/>
</dbReference>
<feature type="domain" description="CBS" evidence="2">
    <location>
        <begin position="11"/>
        <end position="69"/>
    </location>
</feature>
<dbReference type="Pfam" id="PF00571">
    <property type="entry name" value="CBS"/>
    <property type="match status" value="2"/>
</dbReference>
<dbReference type="EMBL" id="JBHUDJ010000014">
    <property type="protein sequence ID" value="MFD1588994.1"/>
    <property type="molecule type" value="Genomic_DNA"/>
</dbReference>
<dbReference type="InterPro" id="IPR050965">
    <property type="entry name" value="UPF0336/Enoyl-CoA_hydratase"/>
</dbReference>
<comment type="caution">
    <text evidence="3">The sequence shown here is derived from an EMBL/GenBank/DDBJ whole genome shotgun (WGS) entry which is preliminary data.</text>
</comment>
<dbReference type="PANTHER" id="PTHR43437:SF3">
    <property type="entry name" value="HYDROXYACYL-THIOESTER DEHYDRATASE TYPE 2, MITOCHONDRIAL"/>
    <property type="match status" value="1"/>
</dbReference>
<dbReference type="Proteomes" id="UP001597119">
    <property type="component" value="Unassembled WGS sequence"/>
</dbReference>
<dbReference type="InterPro" id="IPR029069">
    <property type="entry name" value="HotDog_dom_sf"/>
</dbReference>
<reference evidence="3 4" key="1">
    <citation type="journal article" date="2019" name="Int. J. Syst. Evol. Microbiol.">
        <title>The Global Catalogue of Microorganisms (GCM) 10K type strain sequencing project: providing services to taxonomists for standard genome sequencing and annotation.</title>
        <authorList>
            <consortium name="The Broad Institute Genomics Platform"/>
            <consortium name="The Broad Institute Genome Sequencing Center for Infectious Disease"/>
            <person name="Wu L."/>
            <person name="Ma J."/>
        </authorList>
    </citation>
    <scope>NUCLEOTIDE SEQUENCE [LARGE SCALE GENOMIC DNA]</scope>
    <source>
        <strain evidence="3 4">CGMCC 1.12125</strain>
    </source>
</reference>
<dbReference type="SUPFAM" id="SSF54631">
    <property type="entry name" value="CBS-domain pair"/>
    <property type="match status" value="1"/>
</dbReference>
<evidence type="ECO:0000256" key="1">
    <source>
        <dbReference type="PROSITE-ProRule" id="PRU00703"/>
    </source>
</evidence>
<feature type="domain" description="CBS" evidence="2">
    <location>
        <begin position="75"/>
        <end position="131"/>
    </location>
</feature>
<dbReference type="CDD" id="cd03449">
    <property type="entry name" value="R_hydratase"/>
    <property type="match status" value="1"/>
</dbReference>
<keyword evidence="4" id="KW-1185">Reference proteome</keyword>
<dbReference type="GO" id="GO:0016836">
    <property type="term" value="F:hydro-lyase activity"/>
    <property type="evidence" value="ECO:0007669"/>
    <property type="project" value="UniProtKB-ARBA"/>
</dbReference>
<accession>A0ABD6CI44</accession>
<dbReference type="PROSITE" id="PS51371">
    <property type="entry name" value="CBS"/>
    <property type="match status" value="2"/>
</dbReference>
<dbReference type="AlphaFoldDB" id="A0ABD6CI44"/>
<dbReference type="Pfam" id="PF01575">
    <property type="entry name" value="MaoC_dehydratas"/>
    <property type="match status" value="1"/>
</dbReference>
<protein>
    <submittedName>
        <fullName evidence="3">CBS domain-containing protein</fullName>
    </submittedName>
</protein>
<gene>
    <name evidence="3" type="ORF">ACFR9U_18600</name>
</gene>
<keyword evidence="1" id="KW-0129">CBS domain</keyword>
<dbReference type="InterPro" id="IPR046342">
    <property type="entry name" value="CBS_dom_sf"/>
</dbReference>
<organism evidence="3 4">
    <name type="scientific">Halorientalis brevis</name>
    <dbReference type="NCBI Taxonomy" id="1126241"/>
    <lineage>
        <taxon>Archaea</taxon>
        <taxon>Methanobacteriati</taxon>
        <taxon>Methanobacteriota</taxon>
        <taxon>Stenosarchaea group</taxon>
        <taxon>Halobacteria</taxon>
        <taxon>Halobacteriales</taxon>
        <taxon>Haloarculaceae</taxon>
        <taxon>Halorientalis</taxon>
    </lineage>
</organism>
<evidence type="ECO:0000313" key="4">
    <source>
        <dbReference type="Proteomes" id="UP001597119"/>
    </source>
</evidence>
<name>A0ABD6CI44_9EURY</name>
<dbReference type="SMART" id="SM00116">
    <property type="entry name" value="CBS"/>
    <property type="match status" value="2"/>
</dbReference>
<dbReference type="Gene3D" id="3.10.580.10">
    <property type="entry name" value="CBS-domain"/>
    <property type="match status" value="1"/>
</dbReference>
<evidence type="ECO:0000313" key="3">
    <source>
        <dbReference type="EMBL" id="MFD1588994.1"/>
    </source>
</evidence>
<evidence type="ECO:0000259" key="2">
    <source>
        <dbReference type="PROSITE" id="PS51371"/>
    </source>
</evidence>
<dbReference type="Gene3D" id="3.10.129.10">
    <property type="entry name" value="Hotdog Thioesterase"/>
    <property type="match status" value="1"/>
</dbReference>
<dbReference type="SUPFAM" id="SSF54637">
    <property type="entry name" value="Thioesterase/thiol ester dehydrase-isomerase"/>
    <property type="match status" value="1"/>
</dbReference>
<proteinExistence type="predicted"/>